<organism evidence="1 2">
    <name type="scientific">Nocardioides marmotae</name>
    <dbReference type="NCBI Taxonomy" id="2663857"/>
    <lineage>
        <taxon>Bacteria</taxon>
        <taxon>Bacillati</taxon>
        <taxon>Actinomycetota</taxon>
        <taxon>Actinomycetes</taxon>
        <taxon>Propionibacteriales</taxon>
        <taxon>Nocardioidaceae</taxon>
        <taxon>Nocardioides</taxon>
    </lineage>
</organism>
<dbReference type="AlphaFoldDB" id="A0A6I3JCQ7"/>
<accession>A0A6I3JCQ7</accession>
<comment type="caution">
    <text evidence="1">The sequence shown here is derived from an EMBL/GenBank/DDBJ whole genome shotgun (WGS) entry which is preliminary data.</text>
</comment>
<reference evidence="1 2" key="1">
    <citation type="submission" date="2019-10" db="EMBL/GenBank/DDBJ databases">
        <title>Nocardioides novel species isolated from the excrement of Marmot.</title>
        <authorList>
            <person name="Zhang G."/>
        </authorList>
    </citation>
    <scope>NUCLEOTIDE SEQUENCE [LARGE SCALE GENOMIC DNA]</scope>
    <source>
        <strain evidence="2">zg-579</strain>
    </source>
</reference>
<name>A0A6I3JCQ7_9ACTN</name>
<proteinExistence type="predicted"/>
<dbReference type="InterPro" id="IPR032710">
    <property type="entry name" value="NTF2-like_dom_sf"/>
</dbReference>
<dbReference type="Gene3D" id="3.10.450.50">
    <property type="match status" value="1"/>
</dbReference>
<dbReference type="InterPro" id="IPR037401">
    <property type="entry name" value="SnoaL-like"/>
</dbReference>
<evidence type="ECO:0000313" key="1">
    <source>
        <dbReference type="EMBL" id="MTB95966.1"/>
    </source>
</evidence>
<dbReference type="SUPFAM" id="SSF54427">
    <property type="entry name" value="NTF2-like"/>
    <property type="match status" value="1"/>
</dbReference>
<dbReference type="Pfam" id="PF12680">
    <property type="entry name" value="SnoaL_2"/>
    <property type="match status" value="1"/>
</dbReference>
<dbReference type="Proteomes" id="UP000433406">
    <property type="component" value="Unassembled WGS sequence"/>
</dbReference>
<keyword evidence="2" id="KW-1185">Reference proteome</keyword>
<sequence>MPASNEAVRAVVERYVALVATGTADQIVDLYADGATVEDPVGSEPLTTREAIHAFYATLEGLEQETRLLDARVVAGEAVFAFEVRTKAGDQTYVLAPFDVMTFDDDARITSMRAYWGEADMRLA</sequence>
<dbReference type="EMBL" id="WLCI01000013">
    <property type="protein sequence ID" value="MTB95966.1"/>
    <property type="molecule type" value="Genomic_DNA"/>
</dbReference>
<keyword evidence="1" id="KW-0413">Isomerase</keyword>
<gene>
    <name evidence="1" type="ORF">GGQ22_12835</name>
</gene>
<protein>
    <submittedName>
        <fullName evidence="1">Steroid delta-isomerase</fullName>
    </submittedName>
</protein>
<dbReference type="RefSeq" id="WP_154615454.1">
    <property type="nucleotide sequence ID" value="NZ_CP053660.1"/>
</dbReference>
<evidence type="ECO:0000313" key="2">
    <source>
        <dbReference type="Proteomes" id="UP000433406"/>
    </source>
</evidence>
<dbReference type="GO" id="GO:0016853">
    <property type="term" value="F:isomerase activity"/>
    <property type="evidence" value="ECO:0007669"/>
    <property type="project" value="UniProtKB-KW"/>
</dbReference>